<dbReference type="InterPro" id="IPR016064">
    <property type="entry name" value="NAD/diacylglycerol_kinase_sf"/>
</dbReference>
<evidence type="ECO:0000313" key="10">
    <source>
        <dbReference type="Proteomes" id="UP000195437"/>
    </source>
</evidence>
<sequence>MKVIGLLVNHTKPMAQDVARRLIEIIEKHGAAARIDEKTAETIGRDDICLPQSEFADHVDLLFVLGGDGTILGFARQFAKTGLPLLGINIGHLGFLSEAEPQDLEDSVKRVLDGNYCLENRLMLEAQVERGGQVIYQDLIALNDIGIVKDRFGTMVTNRLFVDDMYVDQYTGDGLLVSTPTGSTAYSLSCGGPIVSPHIDVMLITPICPHTLHSRPLVIAADQEVRVEVTGTHEEMVLLVDGQDFRTLENHDIIRVKQAAYKTKLIKWRDREFYEVLRRKLHNAP</sequence>
<keyword evidence="1 8" id="KW-0808">Transferase</keyword>
<dbReference type="SUPFAM" id="SSF111331">
    <property type="entry name" value="NAD kinase/diacylglycerol kinase-like"/>
    <property type="match status" value="1"/>
</dbReference>
<feature type="binding site" evidence="8">
    <location>
        <begin position="68"/>
        <end position="69"/>
    </location>
    <ligand>
        <name>NAD(+)</name>
        <dbReference type="ChEBI" id="CHEBI:57540"/>
    </ligand>
</feature>
<feature type="active site" description="Proton acceptor" evidence="8">
    <location>
        <position position="68"/>
    </location>
</feature>
<dbReference type="PANTHER" id="PTHR20275">
    <property type="entry name" value="NAD KINASE"/>
    <property type="match status" value="1"/>
</dbReference>
<proteinExistence type="inferred from homology"/>
<feature type="binding site" evidence="8">
    <location>
        <position position="173"/>
    </location>
    <ligand>
        <name>NAD(+)</name>
        <dbReference type="ChEBI" id="CHEBI:57540"/>
    </ligand>
</feature>
<evidence type="ECO:0000256" key="3">
    <source>
        <dbReference type="ARBA" id="ARBA00022777"/>
    </source>
</evidence>
<keyword evidence="4 8" id="KW-0067">ATP-binding</keyword>
<dbReference type="Pfam" id="PF20143">
    <property type="entry name" value="NAD_kinase_C"/>
    <property type="match status" value="1"/>
</dbReference>
<comment type="cofactor">
    <cofactor evidence="8">
        <name>a divalent metal cation</name>
        <dbReference type="ChEBI" id="CHEBI:60240"/>
    </cofactor>
</comment>
<reference evidence="10" key="1">
    <citation type="submission" date="2017-05" db="EMBL/GenBank/DDBJ databases">
        <authorList>
            <person name="Sung H."/>
        </authorList>
    </citation>
    <scope>NUCLEOTIDE SEQUENCE [LARGE SCALE GENOMIC DNA]</scope>
    <source>
        <strain evidence="10">AR23208</strain>
    </source>
</reference>
<evidence type="ECO:0000256" key="1">
    <source>
        <dbReference type="ARBA" id="ARBA00022679"/>
    </source>
</evidence>
<dbReference type="InterPro" id="IPR017437">
    <property type="entry name" value="ATP-NAD_kinase_PpnK-typ_C"/>
</dbReference>
<feature type="binding site" evidence="8">
    <location>
        <position position="243"/>
    </location>
    <ligand>
        <name>NAD(+)</name>
        <dbReference type="ChEBI" id="CHEBI:57540"/>
    </ligand>
</feature>
<evidence type="ECO:0000313" key="9">
    <source>
        <dbReference type="EMBL" id="ARU62229.1"/>
    </source>
</evidence>
<evidence type="ECO:0000256" key="5">
    <source>
        <dbReference type="ARBA" id="ARBA00022857"/>
    </source>
</evidence>
<comment type="caution">
    <text evidence="8">Lacks conserved residue(s) required for the propagation of feature annotation.</text>
</comment>
<keyword evidence="6 8" id="KW-0520">NAD</keyword>
<name>A0A1Y0IQA6_9BACL</name>
<evidence type="ECO:0000256" key="7">
    <source>
        <dbReference type="ARBA" id="ARBA00047925"/>
    </source>
</evidence>
<gene>
    <name evidence="8" type="primary">nadK</name>
    <name evidence="9" type="ORF">CBW65_15360</name>
</gene>
<dbReference type="PANTHER" id="PTHR20275:SF0">
    <property type="entry name" value="NAD KINASE"/>
    <property type="match status" value="1"/>
</dbReference>
<evidence type="ECO:0000256" key="4">
    <source>
        <dbReference type="ARBA" id="ARBA00022840"/>
    </source>
</evidence>
<dbReference type="EC" id="2.7.1.23" evidence="8"/>
<evidence type="ECO:0000256" key="8">
    <source>
        <dbReference type="HAMAP-Rule" id="MF_00361"/>
    </source>
</evidence>
<keyword evidence="3 8" id="KW-0418">Kinase</keyword>
<accession>A0A1Y0IQA6</accession>
<dbReference type="GO" id="GO:0006741">
    <property type="term" value="P:NADP+ biosynthetic process"/>
    <property type="evidence" value="ECO:0007669"/>
    <property type="project" value="UniProtKB-UniRule"/>
</dbReference>
<dbReference type="HAMAP" id="MF_00361">
    <property type="entry name" value="NAD_kinase"/>
    <property type="match status" value="1"/>
</dbReference>
<dbReference type="GO" id="GO:0005737">
    <property type="term" value="C:cytoplasm"/>
    <property type="evidence" value="ECO:0007669"/>
    <property type="project" value="UniProtKB-SubCell"/>
</dbReference>
<dbReference type="RefSeq" id="WP_087457593.1">
    <property type="nucleotide sequence ID" value="NZ_CP021434.1"/>
</dbReference>
<keyword evidence="8" id="KW-0963">Cytoplasm</keyword>
<dbReference type="InterPro" id="IPR017438">
    <property type="entry name" value="ATP-NAD_kinase_N"/>
</dbReference>
<evidence type="ECO:0000256" key="6">
    <source>
        <dbReference type="ARBA" id="ARBA00023027"/>
    </source>
</evidence>
<dbReference type="GO" id="GO:0051287">
    <property type="term" value="F:NAD binding"/>
    <property type="evidence" value="ECO:0007669"/>
    <property type="project" value="UniProtKB-ARBA"/>
</dbReference>
<feature type="binding site" evidence="8">
    <location>
        <begin position="184"/>
        <end position="189"/>
    </location>
    <ligand>
        <name>NAD(+)</name>
        <dbReference type="ChEBI" id="CHEBI:57540"/>
    </ligand>
</feature>
<dbReference type="Pfam" id="PF01513">
    <property type="entry name" value="NAD_kinase"/>
    <property type="match status" value="1"/>
</dbReference>
<dbReference type="Gene3D" id="2.60.200.30">
    <property type="entry name" value="Probable inorganic polyphosphate/atp-NAD kinase, domain 2"/>
    <property type="match status" value="1"/>
</dbReference>
<dbReference type="OrthoDB" id="9774737at2"/>
<comment type="catalytic activity">
    <reaction evidence="7 8">
        <text>NAD(+) + ATP = ADP + NADP(+) + H(+)</text>
        <dbReference type="Rhea" id="RHEA:18629"/>
        <dbReference type="ChEBI" id="CHEBI:15378"/>
        <dbReference type="ChEBI" id="CHEBI:30616"/>
        <dbReference type="ChEBI" id="CHEBI:57540"/>
        <dbReference type="ChEBI" id="CHEBI:58349"/>
        <dbReference type="ChEBI" id="CHEBI:456216"/>
        <dbReference type="EC" id="2.7.1.23"/>
    </reaction>
</comment>
<organism evidence="9 10">
    <name type="scientific">Tumebacillus avium</name>
    <dbReference type="NCBI Taxonomy" id="1903704"/>
    <lineage>
        <taxon>Bacteria</taxon>
        <taxon>Bacillati</taxon>
        <taxon>Bacillota</taxon>
        <taxon>Bacilli</taxon>
        <taxon>Bacillales</taxon>
        <taxon>Alicyclobacillaceae</taxon>
        <taxon>Tumebacillus</taxon>
    </lineage>
</organism>
<comment type="subcellular location">
    <subcellularLocation>
        <location evidence="8">Cytoplasm</location>
    </subcellularLocation>
</comment>
<comment type="function">
    <text evidence="8">Involved in the regulation of the intracellular balance of NAD and NADP, and is a key enzyme in the biosynthesis of NADP. Catalyzes specifically the phosphorylation on 2'-hydroxyl of the adenosine moiety of NAD to yield NADP.</text>
</comment>
<dbReference type="KEGG" id="tum:CBW65_15360"/>
<keyword evidence="2 8" id="KW-0547">Nucleotide-binding</keyword>
<evidence type="ECO:0000256" key="2">
    <source>
        <dbReference type="ARBA" id="ARBA00022741"/>
    </source>
</evidence>
<feature type="binding site" evidence="8">
    <location>
        <begin position="143"/>
        <end position="144"/>
    </location>
    <ligand>
        <name>NAD(+)</name>
        <dbReference type="ChEBI" id="CHEBI:57540"/>
    </ligand>
</feature>
<protein>
    <recommendedName>
        <fullName evidence="8">NAD kinase</fullName>
        <ecNumber evidence="8">2.7.1.23</ecNumber>
    </recommendedName>
    <alternativeName>
        <fullName evidence="8">ATP-dependent NAD kinase</fullName>
    </alternativeName>
</protein>
<dbReference type="GO" id="GO:0005524">
    <property type="term" value="F:ATP binding"/>
    <property type="evidence" value="ECO:0007669"/>
    <property type="project" value="UniProtKB-KW"/>
</dbReference>
<dbReference type="Proteomes" id="UP000195437">
    <property type="component" value="Chromosome"/>
</dbReference>
<keyword evidence="5 8" id="KW-0521">NADP</keyword>
<dbReference type="EMBL" id="CP021434">
    <property type="protein sequence ID" value="ARU62229.1"/>
    <property type="molecule type" value="Genomic_DNA"/>
</dbReference>
<dbReference type="AlphaFoldDB" id="A0A1Y0IQA6"/>
<dbReference type="InterPro" id="IPR002504">
    <property type="entry name" value="NADK"/>
</dbReference>
<dbReference type="GO" id="GO:0003951">
    <property type="term" value="F:NAD+ kinase activity"/>
    <property type="evidence" value="ECO:0007669"/>
    <property type="project" value="UniProtKB-UniRule"/>
</dbReference>
<dbReference type="GO" id="GO:0019674">
    <property type="term" value="P:NAD+ metabolic process"/>
    <property type="evidence" value="ECO:0007669"/>
    <property type="project" value="InterPro"/>
</dbReference>
<comment type="similarity">
    <text evidence="8">Belongs to the NAD kinase family.</text>
</comment>
<dbReference type="GO" id="GO:0046872">
    <property type="term" value="F:metal ion binding"/>
    <property type="evidence" value="ECO:0007669"/>
    <property type="project" value="UniProtKB-UniRule"/>
</dbReference>
<dbReference type="Gene3D" id="3.40.50.10330">
    <property type="entry name" value="Probable inorganic polyphosphate/atp-NAD kinase, domain 1"/>
    <property type="match status" value="1"/>
</dbReference>
<keyword evidence="10" id="KW-1185">Reference proteome</keyword>